<dbReference type="EMBL" id="JALNTZ010000003">
    <property type="protein sequence ID" value="KAJ3658563.1"/>
    <property type="molecule type" value="Genomic_DNA"/>
</dbReference>
<proteinExistence type="predicted"/>
<evidence type="ECO:0000313" key="1">
    <source>
        <dbReference type="EMBL" id="KAJ3658563.1"/>
    </source>
</evidence>
<organism evidence="1 2">
    <name type="scientific">Zophobas morio</name>
    <dbReference type="NCBI Taxonomy" id="2755281"/>
    <lineage>
        <taxon>Eukaryota</taxon>
        <taxon>Metazoa</taxon>
        <taxon>Ecdysozoa</taxon>
        <taxon>Arthropoda</taxon>
        <taxon>Hexapoda</taxon>
        <taxon>Insecta</taxon>
        <taxon>Pterygota</taxon>
        <taxon>Neoptera</taxon>
        <taxon>Endopterygota</taxon>
        <taxon>Coleoptera</taxon>
        <taxon>Polyphaga</taxon>
        <taxon>Cucujiformia</taxon>
        <taxon>Tenebrionidae</taxon>
        <taxon>Zophobas</taxon>
    </lineage>
</organism>
<dbReference type="Proteomes" id="UP001168821">
    <property type="component" value="Unassembled WGS sequence"/>
</dbReference>
<evidence type="ECO:0000313" key="2">
    <source>
        <dbReference type="Proteomes" id="UP001168821"/>
    </source>
</evidence>
<reference evidence="1" key="1">
    <citation type="journal article" date="2023" name="G3 (Bethesda)">
        <title>Whole genome assemblies of Zophobas morio and Tenebrio molitor.</title>
        <authorList>
            <person name="Kaur S."/>
            <person name="Stinson S.A."/>
            <person name="diCenzo G.C."/>
        </authorList>
    </citation>
    <scope>NUCLEOTIDE SEQUENCE</scope>
    <source>
        <strain evidence="1">QUZm001</strain>
    </source>
</reference>
<name>A0AA38INL2_9CUCU</name>
<accession>A0AA38INL2</accession>
<comment type="caution">
    <text evidence="1">The sequence shown here is derived from an EMBL/GenBank/DDBJ whole genome shotgun (WGS) entry which is preliminary data.</text>
</comment>
<keyword evidence="2" id="KW-1185">Reference proteome</keyword>
<sequence>MKRHTYYNKTIEPVYASVMVSSISYEGVRRTSAPRLGPMRSNSRYGGGAFYRDGCSGTISGCYKPEKRISTGLVSDRGMKCSNNT</sequence>
<protein>
    <submittedName>
        <fullName evidence="1">Uncharacterized protein</fullName>
    </submittedName>
</protein>
<gene>
    <name evidence="1" type="ORF">Zmor_010296</name>
</gene>
<dbReference type="AlphaFoldDB" id="A0AA38INL2"/>